<accession>S5XVP0</accession>
<feature type="signal peptide" evidence="2">
    <location>
        <begin position="1"/>
        <end position="26"/>
    </location>
</feature>
<dbReference type="PATRIC" id="fig|1367847.3.peg.2269"/>
<dbReference type="OrthoDB" id="7844692at2"/>
<keyword evidence="2" id="KW-0732">Signal</keyword>
<sequence>MSRMVKGSVAVIALAAMLGLPIATLAQESTPAPAPATASTQSPELPQVLKDLNLSDLKVSAGKRGGQRVSGKTADGAEIKAMLDDNGALRGAFADKDGTALPETLVAQLVPEAVRNQDIYKQFSRVGGVFSDERGVMVVGADSSGQGLRAGFTQDGTLMRFGRGDDRGPDRKGGEHDRRHGKGDHDKGGRDKGGHGKGDWSGKGERHSGKGGPGQAALSDEAALKAASDAGYTETGNLTREGRAIYLDAKNPQGETVRVEIGAKGEVLRETAR</sequence>
<dbReference type="HOGENOM" id="CLU_1018809_0_0_5"/>
<protein>
    <recommendedName>
        <fullName evidence="5">PepSY domain-containing protein</fullName>
    </recommendedName>
</protein>
<dbReference type="Proteomes" id="UP000015480">
    <property type="component" value="Chromosome"/>
</dbReference>
<gene>
    <name evidence="3" type="ORF">JCM7686_2277</name>
</gene>
<dbReference type="EMBL" id="CP006650">
    <property type="protein sequence ID" value="AGT09347.1"/>
    <property type="molecule type" value="Genomic_DNA"/>
</dbReference>
<feature type="region of interest" description="Disordered" evidence="1">
    <location>
        <begin position="143"/>
        <end position="240"/>
    </location>
</feature>
<evidence type="ECO:0000256" key="2">
    <source>
        <dbReference type="SAM" id="SignalP"/>
    </source>
</evidence>
<name>S5XVP0_PARAH</name>
<proteinExistence type="predicted"/>
<evidence type="ECO:0000313" key="3">
    <source>
        <dbReference type="EMBL" id="AGT09347.1"/>
    </source>
</evidence>
<dbReference type="AlphaFoldDB" id="S5XVP0"/>
<feature type="compositionally biased region" description="Basic and acidic residues" evidence="1">
    <location>
        <begin position="162"/>
        <end position="208"/>
    </location>
</feature>
<dbReference type="KEGG" id="pami:JCM7686_2277"/>
<dbReference type="RefSeq" id="WP_020950985.1">
    <property type="nucleotide sequence ID" value="NC_022041.1"/>
</dbReference>
<dbReference type="STRING" id="1367847.JCM7686_2277"/>
<evidence type="ECO:0008006" key="5">
    <source>
        <dbReference type="Google" id="ProtNLM"/>
    </source>
</evidence>
<organism evidence="3 4">
    <name type="scientific">Paracoccus aminophilus JCM 7686</name>
    <dbReference type="NCBI Taxonomy" id="1367847"/>
    <lineage>
        <taxon>Bacteria</taxon>
        <taxon>Pseudomonadati</taxon>
        <taxon>Pseudomonadota</taxon>
        <taxon>Alphaproteobacteria</taxon>
        <taxon>Rhodobacterales</taxon>
        <taxon>Paracoccaceae</taxon>
        <taxon>Paracoccus</taxon>
    </lineage>
</organism>
<dbReference type="eggNOG" id="ENOG502Z9UZ">
    <property type="taxonomic scope" value="Bacteria"/>
</dbReference>
<feature type="chain" id="PRO_5004534610" description="PepSY domain-containing protein" evidence="2">
    <location>
        <begin position="27"/>
        <end position="273"/>
    </location>
</feature>
<feature type="compositionally biased region" description="Low complexity" evidence="1">
    <location>
        <begin position="216"/>
        <end position="230"/>
    </location>
</feature>
<reference evidence="3 4" key="1">
    <citation type="journal article" date="2014" name="BMC Genomics">
        <title>Architecture and functions of a multipartite genome of the methylotrophic bacterium Paracoccus aminophilus JCM 7686, containing primary and secondary chromids.</title>
        <authorList>
            <person name="Dziewit L."/>
            <person name="Czarnecki J."/>
            <person name="Wibberg D."/>
            <person name="Radlinska M."/>
            <person name="Mrozek P."/>
            <person name="Szymczak M."/>
            <person name="Schluter A."/>
            <person name="Puhler A."/>
            <person name="Bartosik D."/>
        </authorList>
    </citation>
    <scope>NUCLEOTIDE SEQUENCE [LARGE SCALE GENOMIC DNA]</scope>
    <source>
        <strain evidence="3">JCM 7686</strain>
    </source>
</reference>
<keyword evidence="4" id="KW-1185">Reference proteome</keyword>
<evidence type="ECO:0000256" key="1">
    <source>
        <dbReference type="SAM" id="MobiDB-lite"/>
    </source>
</evidence>
<evidence type="ECO:0000313" key="4">
    <source>
        <dbReference type="Proteomes" id="UP000015480"/>
    </source>
</evidence>